<keyword evidence="2" id="KW-1015">Disulfide bond</keyword>
<keyword evidence="1" id="KW-0677">Repeat</keyword>
<dbReference type="Pfam" id="PF14295">
    <property type="entry name" value="PAN_4"/>
    <property type="match status" value="3"/>
</dbReference>
<dbReference type="Pfam" id="PF00024">
    <property type="entry name" value="PAN_1"/>
    <property type="match status" value="2"/>
</dbReference>
<reference evidence="7 8" key="1">
    <citation type="journal article" date="2025" name="Microbiol. Resour. Announc.">
        <title>Draft genome sequences for Neonectria magnoliae and Neonectria punicea, canker pathogens of Liriodendron tulipifera and Acer saccharum in West Virginia.</title>
        <authorList>
            <person name="Petronek H.M."/>
            <person name="Kasson M.T."/>
            <person name="Metheny A.M."/>
            <person name="Stauder C.M."/>
            <person name="Lovett B."/>
            <person name="Lynch S.C."/>
            <person name="Garnas J.R."/>
            <person name="Kasson L.R."/>
            <person name="Stajich J.E."/>
        </authorList>
    </citation>
    <scope>NUCLEOTIDE SEQUENCE [LARGE SCALE GENOMIC DNA]</scope>
    <source>
        <strain evidence="7 8">NRRL 64651</strain>
    </source>
</reference>
<feature type="chain" id="PRO_5046733754" description="Apple domain-containing protein" evidence="4">
    <location>
        <begin position="23"/>
        <end position="592"/>
    </location>
</feature>
<dbReference type="SMART" id="SM00473">
    <property type="entry name" value="PAN_AP"/>
    <property type="match status" value="3"/>
</dbReference>
<feature type="domain" description="Apple" evidence="6">
    <location>
        <begin position="43"/>
        <end position="114"/>
    </location>
</feature>
<dbReference type="EMBL" id="JAZAVK010000012">
    <property type="protein sequence ID" value="KAK7431326.1"/>
    <property type="molecule type" value="Genomic_DNA"/>
</dbReference>
<evidence type="ECO:0000313" key="7">
    <source>
        <dbReference type="EMBL" id="KAK7431326.1"/>
    </source>
</evidence>
<dbReference type="Proteomes" id="UP001498421">
    <property type="component" value="Unassembled WGS sequence"/>
</dbReference>
<comment type="caution">
    <text evidence="7">The sequence shown here is derived from an EMBL/GenBank/DDBJ whole genome shotgun (WGS) entry which is preliminary data.</text>
</comment>
<name>A0ABR1IET9_9HYPO</name>
<evidence type="ECO:0000256" key="2">
    <source>
        <dbReference type="ARBA" id="ARBA00023157"/>
    </source>
</evidence>
<evidence type="ECO:0008006" key="9">
    <source>
        <dbReference type="Google" id="ProtNLM"/>
    </source>
</evidence>
<feature type="signal peptide" evidence="4">
    <location>
        <begin position="1"/>
        <end position="22"/>
    </location>
</feature>
<gene>
    <name evidence="7" type="ORF">QQZ08_002097</name>
</gene>
<evidence type="ECO:0000256" key="3">
    <source>
        <dbReference type="SAM" id="MobiDB-lite"/>
    </source>
</evidence>
<sequence>MKITQDLLLHLAFVWSAALANAQSSYNCPGDVGKTIVKAGKKYELHCAEGIKGLPIKSVPGISAVQCADICAAEAQCLHVTFNEKSSVCDLKKAGDLFPYTKQPYSTWYFLENVPDTPDTGSGTPVLPVEDNSQRPITDNSGANNAGPGNQGSYACPGDNLKTYTVGDITYELQCGNGHSVGHWTQEQGTTLKACADRCAAIPECNSCDFDRTSKVCYFKKAPSVTAPWASGDAWYRVTCPKVRATEANKKPEKTKDLSCPTNDGKIFEGSDGTWFYLQCCTDTDAASVLGLETASSHNACLEKCVANKACKRQVVTYADSDGSNPNCKLYGHGQFSLTAAPGAHHAFVTDPPTDEPKVSEAKLCSTTCPDAHGQLFVSATGENFQMTCNKRHGTTYLKIDRRPSFEACMSACAAMPACHSAEYEPRTKKCFYGNNHNQPAIDANAFVSAHSLGCAGACSSCKKGCDGLNSNSLPADAAGCDADHGKLITSGGEDFRLQCRHCYRSNSSWKAEGARSMADCAKACAADARCHGANWLGPVTGCHFHPAIENNGNPVGFFRDARCDALLPQSRSLPDFENVQMDNPEITLRDW</sequence>
<proteinExistence type="predicted"/>
<dbReference type="InterPro" id="IPR003609">
    <property type="entry name" value="Pan_app"/>
</dbReference>
<evidence type="ECO:0000256" key="1">
    <source>
        <dbReference type="ARBA" id="ARBA00022737"/>
    </source>
</evidence>
<dbReference type="Gene3D" id="3.50.4.10">
    <property type="entry name" value="Hepatocyte Growth Factor"/>
    <property type="match status" value="1"/>
</dbReference>
<organism evidence="7 8">
    <name type="scientific">Neonectria magnoliae</name>
    <dbReference type="NCBI Taxonomy" id="2732573"/>
    <lineage>
        <taxon>Eukaryota</taxon>
        <taxon>Fungi</taxon>
        <taxon>Dikarya</taxon>
        <taxon>Ascomycota</taxon>
        <taxon>Pezizomycotina</taxon>
        <taxon>Sordariomycetes</taxon>
        <taxon>Hypocreomycetidae</taxon>
        <taxon>Hypocreales</taxon>
        <taxon>Nectriaceae</taxon>
        <taxon>Neonectria</taxon>
    </lineage>
</organism>
<keyword evidence="8" id="KW-1185">Reference proteome</keyword>
<dbReference type="SMART" id="SM00223">
    <property type="entry name" value="APPLE"/>
    <property type="match status" value="1"/>
</dbReference>
<dbReference type="InterPro" id="IPR000177">
    <property type="entry name" value="Apple"/>
</dbReference>
<protein>
    <recommendedName>
        <fullName evidence="9">Apple domain-containing protein</fullName>
    </recommendedName>
</protein>
<accession>A0ABR1IET9</accession>
<feature type="domain" description="Apple" evidence="6">
    <location>
        <begin position="380"/>
        <end position="454"/>
    </location>
</feature>
<evidence type="ECO:0000256" key="4">
    <source>
        <dbReference type="SAM" id="SignalP"/>
    </source>
</evidence>
<feature type="region of interest" description="Disordered" evidence="3">
    <location>
        <begin position="120"/>
        <end position="151"/>
    </location>
</feature>
<evidence type="ECO:0000259" key="5">
    <source>
        <dbReference type="SMART" id="SM00223"/>
    </source>
</evidence>
<evidence type="ECO:0000259" key="6">
    <source>
        <dbReference type="SMART" id="SM00473"/>
    </source>
</evidence>
<evidence type="ECO:0000313" key="8">
    <source>
        <dbReference type="Proteomes" id="UP001498421"/>
    </source>
</evidence>
<feature type="domain" description="Apple" evidence="6">
    <location>
        <begin position="491"/>
        <end position="570"/>
    </location>
</feature>
<keyword evidence="4" id="KW-0732">Signal</keyword>
<feature type="domain" description="Apple" evidence="5">
    <location>
        <begin position="47"/>
        <end position="114"/>
    </location>
</feature>
<feature type="compositionally biased region" description="Polar residues" evidence="3">
    <location>
        <begin position="134"/>
        <end position="151"/>
    </location>
</feature>